<keyword evidence="4 10" id="KW-0808">Transferase</keyword>
<comment type="pathway">
    <text evidence="10">Lipid metabolism; phospholipid metabolism.</text>
</comment>
<dbReference type="PATRIC" id="fig|1408281.3.peg.363"/>
<protein>
    <recommendedName>
        <fullName evidence="8 10">Phosphate acyltransferase</fullName>
        <ecNumber evidence="8 10">2.3.1.274</ecNumber>
    </recommendedName>
    <alternativeName>
        <fullName evidence="10">Acyl-ACP phosphotransacylase</fullName>
    </alternativeName>
    <alternativeName>
        <fullName evidence="10">Acyl-[acyl-carrier-protein]--phosphate acyltransferase</fullName>
    </alternativeName>
    <alternativeName>
        <fullName evidence="10">Phosphate-acyl-ACP acyltransferase</fullName>
    </alternativeName>
</protein>
<dbReference type="STRING" id="1408281.Epro_0350"/>
<keyword evidence="11" id="KW-0012">Acyltransferase</keyword>
<dbReference type="EMBL" id="CP009498">
    <property type="protein sequence ID" value="AKL97729.1"/>
    <property type="molecule type" value="Genomic_DNA"/>
</dbReference>
<evidence type="ECO:0000256" key="9">
    <source>
        <dbReference type="ARBA" id="ARBA00046608"/>
    </source>
</evidence>
<evidence type="ECO:0000313" key="11">
    <source>
        <dbReference type="EMBL" id="AKL97729.1"/>
    </source>
</evidence>
<dbReference type="PANTHER" id="PTHR30100:SF1">
    <property type="entry name" value="PHOSPHATE ACYLTRANSFERASE"/>
    <property type="match status" value="1"/>
</dbReference>
<dbReference type="HAMAP" id="MF_00019">
    <property type="entry name" value="PlsX"/>
    <property type="match status" value="1"/>
</dbReference>
<evidence type="ECO:0000256" key="3">
    <source>
        <dbReference type="ARBA" id="ARBA00022516"/>
    </source>
</evidence>
<dbReference type="Pfam" id="PF02504">
    <property type="entry name" value="FA_synthesis"/>
    <property type="match status" value="1"/>
</dbReference>
<dbReference type="GO" id="GO:0043811">
    <property type="term" value="F:phosphate:acyl-[acyl carrier protein] acyltransferase activity"/>
    <property type="evidence" value="ECO:0007669"/>
    <property type="project" value="UniProtKB-UniRule"/>
</dbReference>
<dbReference type="GO" id="GO:0008654">
    <property type="term" value="P:phospholipid biosynthetic process"/>
    <property type="evidence" value="ECO:0007669"/>
    <property type="project" value="UniProtKB-KW"/>
</dbReference>
<reference evidence="11 12" key="1">
    <citation type="submission" date="2014-09" db="EMBL/GenBank/DDBJ databases">
        <title>Complete genome sequence of Endomicrobium proavitum.</title>
        <authorList>
            <person name="Zheng H."/>
        </authorList>
    </citation>
    <scope>NUCLEOTIDE SEQUENCE [LARGE SCALE GENOMIC DNA]</scope>
    <source>
        <strain evidence="11 12">Rsa215</strain>
    </source>
</reference>
<dbReference type="KEGG" id="epo:Epro_0350"/>
<dbReference type="PIRSF" id="PIRSF002465">
    <property type="entry name" value="Phsphlp_syn_PlsX"/>
    <property type="match status" value="1"/>
</dbReference>
<evidence type="ECO:0000256" key="4">
    <source>
        <dbReference type="ARBA" id="ARBA00022679"/>
    </source>
</evidence>
<dbReference type="SUPFAM" id="SSF53659">
    <property type="entry name" value="Isocitrate/Isopropylmalate dehydrogenase-like"/>
    <property type="match status" value="1"/>
</dbReference>
<comment type="function">
    <text evidence="10">Catalyzes the reversible formation of acyl-phosphate (acyl-PO(4)) from acyl-[acyl-carrier-protein] (acyl-ACP). This enzyme utilizes acyl-ACP as fatty acyl donor, but not acyl-CoA.</text>
</comment>
<dbReference type="InterPro" id="IPR003664">
    <property type="entry name" value="FA_synthesis"/>
</dbReference>
<dbReference type="InterPro" id="IPR012281">
    <property type="entry name" value="Phospholipid_synth_PlsX-like"/>
</dbReference>
<dbReference type="NCBIfam" id="TIGR00182">
    <property type="entry name" value="plsX"/>
    <property type="match status" value="1"/>
</dbReference>
<comment type="subunit">
    <text evidence="9 10">Homodimer. Probably interacts with PlsY.</text>
</comment>
<accession>A0A0G3WJQ5</accession>
<evidence type="ECO:0000256" key="6">
    <source>
        <dbReference type="ARBA" id="ARBA00023209"/>
    </source>
</evidence>
<comment type="catalytic activity">
    <reaction evidence="1 10">
        <text>a fatty acyl-[ACP] + phosphate = an acyl phosphate + holo-[ACP]</text>
        <dbReference type="Rhea" id="RHEA:42292"/>
        <dbReference type="Rhea" id="RHEA-COMP:9685"/>
        <dbReference type="Rhea" id="RHEA-COMP:14125"/>
        <dbReference type="ChEBI" id="CHEBI:43474"/>
        <dbReference type="ChEBI" id="CHEBI:59918"/>
        <dbReference type="ChEBI" id="CHEBI:64479"/>
        <dbReference type="ChEBI" id="CHEBI:138651"/>
        <dbReference type="EC" id="2.3.1.274"/>
    </reaction>
</comment>
<comment type="similarity">
    <text evidence="10">Belongs to the PlsX family.</text>
</comment>
<keyword evidence="12" id="KW-1185">Reference proteome</keyword>
<proteinExistence type="inferred from homology"/>
<dbReference type="GO" id="GO:0005737">
    <property type="term" value="C:cytoplasm"/>
    <property type="evidence" value="ECO:0007669"/>
    <property type="project" value="UniProtKB-SubCell"/>
</dbReference>
<sequence length="344" mass="36540">MIIALDAMGGDNAPVSTVHGAVLAARESKHKILLVGQEKVLSEELLKYHKRYDLTSLNIEIVNATEVIGMGEHPAKAVRQKKDSSLSVCAKLVADGKADAFVSMGNSGAAMAAALFYLKRIEGVLRPAISTTFPTIDGSCLIADMGANVDCEPAHLLQFALMASIYSEKVLGITNPRVGLVSIGEEPSKGNKLTLAAYELIKNTNLNFVGNLEGRDIPASKADVVIADGFVGNVILKFGEGLAEMILKLVKKGLKKHPVAWASLPFLWLAIKDLRTKVDYNSTGGAPLLGVNGVCVIGHGRSESKAVKNAIFAAANAAEHDLTHEIKAAVEKYSVNAQSEKTNE</sequence>
<keyword evidence="3 10" id="KW-0444">Lipid biosynthesis</keyword>
<dbReference type="EC" id="2.3.1.274" evidence="8 10"/>
<dbReference type="RefSeq" id="WP_052570032.1">
    <property type="nucleotide sequence ID" value="NZ_CP009498.1"/>
</dbReference>
<evidence type="ECO:0000256" key="8">
    <source>
        <dbReference type="ARBA" id="ARBA00024069"/>
    </source>
</evidence>
<evidence type="ECO:0000313" key="12">
    <source>
        <dbReference type="Proteomes" id="UP000035337"/>
    </source>
</evidence>
<dbReference type="AlphaFoldDB" id="A0A0G3WJQ5"/>
<dbReference type="Proteomes" id="UP000035337">
    <property type="component" value="Chromosome"/>
</dbReference>
<dbReference type="UniPathway" id="UPA00085"/>
<dbReference type="OrthoDB" id="9806408at2"/>
<evidence type="ECO:0000256" key="7">
    <source>
        <dbReference type="ARBA" id="ARBA00023264"/>
    </source>
</evidence>
<dbReference type="PANTHER" id="PTHR30100">
    <property type="entry name" value="FATTY ACID/PHOSPHOLIPID SYNTHESIS PROTEIN PLSX"/>
    <property type="match status" value="1"/>
</dbReference>
<dbReference type="GO" id="GO:0006633">
    <property type="term" value="P:fatty acid biosynthetic process"/>
    <property type="evidence" value="ECO:0007669"/>
    <property type="project" value="UniProtKB-UniRule"/>
</dbReference>
<gene>
    <name evidence="10 11" type="primary">plsX</name>
    <name evidence="11" type="ORF">Epro_0350</name>
</gene>
<organism evidence="11 12">
    <name type="scientific">Endomicrobium proavitum</name>
    <dbReference type="NCBI Taxonomy" id="1408281"/>
    <lineage>
        <taxon>Bacteria</taxon>
        <taxon>Pseudomonadati</taxon>
        <taxon>Elusimicrobiota</taxon>
        <taxon>Endomicrobiia</taxon>
        <taxon>Endomicrobiales</taxon>
        <taxon>Endomicrobiaceae</taxon>
        <taxon>Endomicrobium</taxon>
    </lineage>
</organism>
<dbReference type="Gene3D" id="3.40.718.10">
    <property type="entry name" value="Isopropylmalate Dehydrogenase"/>
    <property type="match status" value="1"/>
</dbReference>
<keyword evidence="5 10" id="KW-0443">Lipid metabolism</keyword>
<keyword evidence="2 10" id="KW-0963">Cytoplasm</keyword>
<evidence type="ECO:0000256" key="2">
    <source>
        <dbReference type="ARBA" id="ARBA00022490"/>
    </source>
</evidence>
<keyword evidence="6 10" id="KW-0594">Phospholipid biosynthesis</keyword>
<evidence type="ECO:0000256" key="10">
    <source>
        <dbReference type="HAMAP-Rule" id="MF_00019"/>
    </source>
</evidence>
<name>A0A0G3WJQ5_9BACT</name>
<comment type="subcellular location">
    <subcellularLocation>
        <location evidence="10">Cytoplasm</location>
    </subcellularLocation>
    <text evidence="10">Associated with the membrane possibly through PlsY.</text>
</comment>
<evidence type="ECO:0000256" key="1">
    <source>
        <dbReference type="ARBA" id="ARBA00001232"/>
    </source>
</evidence>
<keyword evidence="7 10" id="KW-1208">Phospholipid metabolism</keyword>
<evidence type="ECO:0000256" key="5">
    <source>
        <dbReference type="ARBA" id="ARBA00023098"/>
    </source>
</evidence>